<dbReference type="InterPro" id="IPR015500">
    <property type="entry name" value="Peptidase_S8_subtilisin-rel"/>
</dbReference>
<dbReference type="STRING" id="691883.A0A058Z2J2"/>
<dbReference type="InterPro" id="IPR034193">
    <property type="entry name" value="PCSK9_ProteinaseK-like"/>
</dbReference>
<dbReference type="GO" id="GO:0005615">
    <property type="term" value="C:extracellular space"/>
    <property type="evidence" value="ECO:0007669"/>
    <property type="project" value="TreeGrafter"/>
</dbReference>
<dbReference type="SUPFAM" id="SSF54897">
    <property type="entry name" value="Protease propeptides/inhibitors"/>
    <property type="match status" value="1"/>
</dbReference>
<comment type="similarity">
    <text evidence="1 5 6">Belongs to the peptidase S8 family.</text>
</comment>
<dbReference type="InterPro" id="IPR022398">
    <property type="entry name" value="Peptidase_S8_His-AS"/>
</dbReference>
<reference evidence="9" key="1">
    <citation type="submission" date="2013-04" db="EMBL/GenBank/DDBJ databases">
        <title>The Genome Sequence of Fonticula alba ATCC 38817.</title>
        <authorList>
            <consortium name="The Broad Institute Genomics Platform"/>
            <person name="Russ C."/>
            <person name="Cuomo C."/>
            <person name="Burger G."/>
            <person name="Gray M.W."/>
            <person name="Holland P.W.H."/>
            <person name="King N."/>
            <person name="Lang F.B.F."/>
            <person name="Roger A.J."/>
            <person name="Ruiz-Trillo I."/>
            <person name="Brown M."/>
            <person name="Walker B."/>
            <person name="Young S."/>
            <person name="Zeng Q."/>
            <person name="Gargeya S."/>
            <person name="Fitzgerald M."/>
            <person name="Haas B."/>
            <person name="Abouelleil A."/>
            <person name="Allen A.W."/>
            <person name="Alvarado L."/>
            <person name="Arachchi H.M."/>
            <person name="Berlin A.M."/>
            <person name="Chapman S.B."/>
            <person name="Gainer-Dewar J."/>
            <person name="Goldberg J."/>
            <person name="Griggs A."/>
            <person name="Gujja S."/>
            <person name="Hansen M."/>
            <person name="Howarth C."/>
            <person name="Imamovic A."/>
            <person name="Ireland A."/>
            <person name="Larimer J."/>
            <person name="McCowan C."/>
            <person name="Murphy C."/>
            <person name="Pearson M."/>
            <person name="Poon T.W."/>
            <person name="Priest M."/>
            <person name="Roberts A."/>
            <person name="Saif S."/>
            <person name="Shea T."/>
            <person name="Sisk P."/>
            <person name="Sykes S."/>
            <person name="Wortman J."/>
            <person name="Nusbaum C."/>
            <person name="Birren B."/>
        </authorList>
    </citation>
    <scope>NUCLEOTIDE SEQUENCE [LARGE SCALE GENOMIC DNA]</scope>
    <source>
        <strain evidence="9">ATCC 38817</strain>
    </source>
</reference>
<keyword evidence="3 5" id="KW-0378">Hydrolase</keyword>
<dbReference type="InterPro" id="IPR023828">
    <property type="entry name" value="Peptidase_S8_Ser-AS"/>
</dbReference>
<dbReference type="FunFam" id="3.40.50.200:FF:000014">
    <property type="entry name" value="Proteinase K"/>
    <property type="match status" value="1"/>
</dbReference>
<evidence type="ECO:0000256" key="7">
    <source>
        <dbReference type="SAM" id="SignalP"/>
    </source>
</evidence>
<accession>A0A058Z2J2</accession>
<keyword evidence="4 5" id="KW-0720">Serine protease</keyword>
<keyword evidence="10" id="KW-1185">Reference proteome</keyword>
<evidence type="ECO:0000256" key="5">
    <source>
        <dbReference type="PROSITE-ProRule" id="PRU01240"/>
    </source>
</evidence>
<dbReference type="Gene3D" id="3.30.70.80">
    <property type="entry name" value="Peptidase S8 propeptide/proteinase inhibitor I9"/>
    <property type="match status" value="1"/>
</dbReference>
<name>A0A058Z2J2_FONAL</name>
<evidence type="ECO:0000256" key="6">
    <source>
        <dbReference type="RuleBase" id="RU003355"/>
    </source>
</evidence>
<dbReference type="InterPro" id="IPR050131">
    <property type="entry name" value="Peptidase_S8_subtilisin-like"/>
</dbReference>
<feature type="active site" description="Charge relay system" evidence="5">
    <location>
        <position position="154"/>
    </location>
</feature>
<dbReference type="OMA" id="DNPPSWG"/>
<dbReference type="PANTHER" id="PTHR43806:SF11">
    <property type="entry name" value="CEREVISIN-RELATED"/>
    <property type="match status" value="1"/>
</dbReference>
<dbReference type="GO" id="GO:0006508">
    <property type="term" value="P:proteolysis"/>
    <property type="evidence" value="ECO:0007669"/>
    <property type="project" value="UniProtKB-KW"/>
</dbReference>
<dbReference type="PROSITE" id="PS00138">
    <property type="entry name" value="SUBTILASE_SER"/>
    <property type="match status" value="1"/>
</dbReference>
<dbReference type="Proteomes" id="UP000030693">
    <property type="component" value="Unassembled WGS sequence"/>
</dbReference>
<evidence type="ECO:0000259" key="8">
    <source>
        <dbReference type="Pfam" id="PF00082"/>
    </source>
</evidence>
<dbReference type="PROSITE" id="PS51892">
    <property type="entry name" value="SUBTILASE"/>
    <property type="match status" value="1"/>
</dbReference>
<dbReference type="AlphaFoldDB" id="A0A058Z2J2"/>
<evidence type="ECO:0000256" key="2">
    <source>
        <dbReference type="ARBA" id="ARBA00022670"/>
    </source>
</evidence>
<evidence type="ECO:0000256" key="4">
    <source>
        <dbReference type="ARBA" id="ARBA00022825"/>
    </source>
</evidence>
<dbReference type="PANTHER" id="PTHR43806">
    <property type="entry name" value="PEPTIDASE S8"/>
    <property type="match status" value="1"/>
</dbReference>
<dbReference type="eggNOG" id="KOG1153">
    <property type="taxonomic scope" value="Eukaryota"/>
</dbReference>
<feature type="domain" description="Peptidase S8/S53" evidence="8">
    <location>
        <begin position="145"/>
        <end position="379"/>
    </location>
</feature>
<proteinExistence type="inferred from homology"/>
<dbReference type="InterPro" id="IPR036852">
    <property type="entry name" value="Peptidase_S8/S53_dom_sf"/>
</dbReference>
<dbReference type="Gene3D" id="3.40.50.200">
    <property type="entry name" value="Peptidase S8/S53 domain"/>
    <property type="match status" value="1"/>
</dbReference>
<dbReference type="InterPro" id="IPR000209">
    <property type="entry name" value="Peptidase_S8/S53_dom"/>
</dbReference>
<evidence type="ECO:0000313" key="10">
    <source>
        <dbReference type="Proteomes" id="UP000030693"/>
    </source>
</evidence>
<keyword evidence="2 5" id="KW-0645">Protease</keyword>
<dbReference type="GeneID" id="20529493"/>
<evidence type="ECO:0000256" key="3">
    <source>
        <dbReference type="ARBA" id="ARBA00022801"/>
    </source>
</evidence>
<organism evidence="9">
    <name type="scientific">Fonticula alba</name>
    <name type="common">Slime mold</name>
    <dbReference type="NCBI Taxonomy" id="691883"/>
    <lineage>
        <taxon>Eukaryota</taxon>
        <taxon>Rotosphaerida</taxon>
        <taxon>Fonticulaceae</taxon>
        <taxon>Fonticula</taxon>
    </lineage>
</organism>
<protein>
    <recommendedName>
        <fullName evidence="8">Peptidase S8/S53 domain-containing protein</fullName>
    </recommendedName>
</protein>
<dbReference type="InterPro" id="IPR023827">
    <property type="entry name" value="Peptidase_S8_Asp-AS"/>
</dbReference>
<evidence type="ECO:0000256" key="1">
    <source>
        <dbReference type="ARBA" id="ARBA00011073"/>
    </source>
</evidence>
<dbReference type="GO" id="GO:0004252">
    <property type="term" value="F:serine-type endopeptidase activity"/>
    <property type="evidence" value="ECO:0007669"/>
    <property type="project" value="UniProtKB-UniRule"/>
</dbReference>
<dbReference type="RefSeq" id="XP_009496906.1">
    <property type="nucleotide sequence ID" value="XM_009498631.1"/>
</dbReference>
<dbReference type="Pfam" id="PF00082">
    <property type="entry name" value="Peptidase_S8"/>
    <property type="match status" value="1"/>
</dbReference>
<dbReference type="OrthoDB" id="206201at2759"/>
<dbReference type="CDD" id="cd04077">
    <property type="entry name" value="Peptidases_S8_PCSK9_ProteinaseK_like"/>
    <property type="match status" value="1"/>
</dbReference>
<dbReference type="PROSITE" id="PS00136">
    <property type="entry name" value="SUBTILASE_ASP"/>
    <property type="match status" value="1"/>
</dbReference>
<dbReference type="EMBL" id="KB932208">
    <property type="protein sequence ID" value="KCV68474.1"/>
    <property type="molecule type" value="Genomic_DNA"/>
</dbReference>
<gene>
    <name evidence="9" type="ORF">H696_04768</name>
</gene>
<feature type="active site" description="Charge relay system" evidence="5">
    <location>
        <position position="187"/>
    </location>
</feature>
<feature type="signal peptide" evidence="7">
    <location>
        <begin position="1"/>
        <end position="19"/>
    </location>
</feature>
<feature type="active site" description="Charge relay system" evidence="5">
    <location>
        <position position="343"/>
    </location>
</feature>
<keyword evidence="7" id="KW-0732">Signal</keyword>
<feature type="chain" id="PRO_5001570669" description="Peptidase S8/S53 domain-containing protein" evidence="7">
    <location>
        <begin position="20"/>
        <end position="397"/>
    </location>
</feature>
<dbReference type="SUPFAM" id="SSF52743">
    <property type="entry name" value="Subtilisin-like"/>
    <property type="match status" value="1"/>
</dbReference>
<evidence type="ECO:0000313" key="9">
    <source>
        <dbReference type="EMBL" id="KCV68474.1"/>
    </source>
</evidence>
<dbReference type="PRINTS" id="PR00723">
    <property type="entry name" value="SUBTILISIN"/>
</dbReference>
<sequence>MKALYAILTLALFAAAASANVHHETEQEEFLAPLIQNYDAEIIPGQYIVVFRPDVSMADARVFADSISIGRFFSVGREFKAVAGFIPEGLLDRIRARSDIVDYVEADQIVRIDAITQNNATWGLDRIDQRNLPMNTKYSYYNHAGAGVNVYVVDTGINNAHTDFGGRSVNGYNFHGGNSNANDDNGHGTHCAGTIGSATWGVAKKSSLIGVKVLGANGSGSLSNVAAGVSWVAEQHKKSSNKKTIASMSLGGGANNTVDDAVRAAINAGVSVIVASGNDNRDACNSSPARVTNAVTVNASDRNDARASFSNWGTCTDIFAPGVSITSTWIGSPSATKTISGTSMATPHVAGVAALMMGQSGSLSPSTVKNNLINNSTKNVITDVKGSPNRLLYSPYA</sequence>
<dbReference type="InterPro" id="IPR037045">
    <property type="entry name" value="S8pro/Inhibitor_I9_sf"/>
</dbReference>
<dbReference type="PROSITE" id="PS00137">
    <property type="entry name" value="SUBTILASE_HIS"/>
    <property type="match status" value="1"/>
</dbReference>